<feature type="chain" id="PRO_5043012615" evidence="2">
    <location>
        <begin position="24"/>
        <end position="176"/>
    </location>
</feature>
<keyword evidence="4" id="KW-1185">Reference proteome</keyword>
<dbReference type="InterPro" id="IPR031734">
    <property type="entry name" value="MBF2"/>
</dbReference>
<dbReference type="Proteomes" id="UP001378592">
    <property type="component" value="Unassembled WGS sequence"/>
</dbReference>
<feature type="region of interest" description="Disordered" evidence="1">
    <location>
        <begin position="23"/>
        <end position="70"/>
    </location>
</feature>
<sequence length="176" mass="19008">MSRALWLLSLLLLTAALLQTATADEEPAAEERGEADANDDSDDGDDDDDDDQNCGAGIEDGDGNGPSLDAHGITELAEAARDPRSLVLGWRQYGDCEVFKKTVRRLKGFGRLHDVDVVVPRGNATITHVVARPADDATGALRAERRGGGVGQTWVHLKLRAPRGFGLHYEVFVYGR</sequence>
<evidence type="ECO:0000313" key="3">
    <source>
        <dbReference type="EMBL" id="KAK7872668.1"/>
    </source>
</evidence>
<organism evidence="3 4">
    <name type="scientific">Gryllus longicercus</name>
    <dbReference type="NCBI Taxonomy" id="2509291"/>
    <lineage>
        <taxon>Eukaryota</taxon>
        <taxon>Metazoa</taxon>
        <taxon>Ecdysozoa</taxon>
        <taxon>Arthropoda</taxon>
        <taxon>Hexapoda</taxon>
        <taxon>Insecta</taxon>
        <taxon>Pterygota</taxon>
        <taxon>Neoptera</taxon>
        <taxon>Polyneoptera</taxon>
        <taxon>Orthoptera</taxon>
        <taxon>Ensifera</taxon>
        <taxon>Gryllidea</taxon>
        <taxon>Grylloidea</taxon>
        <taxon>Gryllidae</taxon>
        <taxon>Gryllinae</taxon>
        <taxon>Gryllus</taxon>
    </lineage>
</organism>
<evidence type="ECO:0000256" key="2">
    <source>
        <dbReference type="SAM" id="SignalP"/>
    </source>
</evidence>
<proteinExistence type="predicted"/>
<dbReference type="AlphaFoldDB" id="A0AAN9Z8V9"/>
<reference evidence="3 4" key="1">
    <citation type="submission" date="2024-03" db="EMBL/GenBank/DDBJ databases">
        <title>The genome assembly and annotation of the cricket Gryllus longicercus Weissman &amp; Gray.</title>
        <authorList>
            <person name="Szrajer S."/>
            <person name="Gray D."/>
            <person name="Ylla G."/>
        </authorList>
    </citation>
    <scope>NUCLEOTIDE SEQUENCE [LARGE SCALE GENOMIC DNA]</scope>
    <source>
        <strain evidence="3">DAG 2021-001</strain>
        <tissue evidence="3">Whole body minus gut</tissue>
    </source>
</reference>
<keyword evidence="2" id="KW-0732">Signal</keyword>
<dbReference type="EMBL" id="JAZDUA010000021">
    <property type="protein sequence ID" value="KAK7872668.1"/>
    <property type="molecule type" value="Genomic_DNA"/>
</dbReference>
<name>A0AAN9Z8V9_9ORTH</name>
<feature type="compositionally biased region" description="Acidic residues" evidence="1">
    <location>
        <begin position="36"/>
        <end position="52"/>
    </location>
</feature>
<accession>A0AAN9Z8V9</accession>
<dbReference type="Pfam" id="PF15868">
    <property type="entry name" value="MBF2"/>
    <property type="match status" value="1"/>
</dbReference>
<comment type="caution">
    <text evidence="3">The sequence shown here is derived from an EMBL/GenBank/DDBJ whole genome shotgun (WGS) entry which is preliminary data.</text>
</comment>
<evidence type="ECO:0000256" key="1">
    <source>
        <dbReference type="SAM" id="MobiDB-lite"/>
    </source>
</evidence>
<gene>
    <name evidence="3" type="ORF">R5R35_002663</name>
</gene>
<feature type="signal peptide" evidence="2">
    <location>
        <begin position="1"/>
        <end position="23"/>
    </location>
</feature>
<protein>
    <submittedName>
        <fullName evidence="3">Uncharacterized protein</fullName>
    </submittedName>
</protein>
<evidence type="ECO:0000313" key="4">
    <source>
        <dbReference type="Proteomes" id="UP001378592"/>
    </source>
</evidence>